<dbReference type="EMBL" id="JBBMFS010000001">
    <property type="protein sequence ID" value="MEQ2553684.1"/>
    <property type="molecule type" value="Genomic_DNA"/>
</dbReference>
<sequence>MKESEAIKEFHQNIDMPFGSNISREASELAVWALEKQIPMKPILKNGENGSFVDYENGHGEYKVTKWQDWVCPICGWFVGQRYNRSQNHSHDQRKCNYCNECGQKIDWSDEI</sequence>
<accession>A0ABV1H1V9</accession>
<organism evidence="1 2">
    <name type="scientific">Lachnospira intestinalis</name>
    <dbReference type="NCBI Taxonomy" id="3133158"/>
    <lineage>
        <taxon>Bacteria</taxon>
        <taxon>Bacillati</taxon>
        <taxon>Bacillota</taxon>
        <taxon>Clostridia</taxon>
        <taxon>Lachnospirales</taxon>
        <taxon>Lachnospiraceae</taxon>
        <taxon>Lachnospira</taxon>
    </lineage>
</organism>
<keyword evidence="2" id="KW-1185">Reference proteome</keyword>
<proteinExistence type="predicted"/>
<evidence type="ECO:0000313" key="2">
    <source>
        <dbReference type="Proteomes" id="UP001546774"/>
    </source>
</evidence>
<reference evidence="1" key="1">
    <citation type="submission" date="2024-03" db="EMBL/GenBank/DDBJ databases">
        <title>Human intestinal bacterial collection.</title>
        <authorList>
            <person name="Pauvert C."/>
            <person name="Hitch T.C.A."/>
            <person name="Clavel T."/>
        </authorList>
    </citation>
    <scope>NUCLEOTIDE SEQUENCE [LARGE SCALE GENOMIC DNA]</scope>
    <source>
        <strain evidence="1">CLA-AA-H89B</strain>
    </source>
</reference>
<gene>
    <name evidence="1" type="ORF">WMO37_01460</name>
</gene>
<evidence type="ECO:0008006" key="3">
    <source>
        <dbReference type="Google" id="ProtNLM"/>
    </source>
</evidence>
<evidence type="ECO:0000313" key="1">
    <source>
        <dbReference type="EMBL" id="MEQ2553684.1"/>
    </source>
</evidence>
<protein>
    <recommendedName>
        <fullName evidence="3">Zinc-ribbon domain-containing protein</fullName>
    </recommendedName>
</protein>
<dbReference type="Proteomes" id="UP001546774">
    <property type="component" value="Unassembled WGS sequence"/>
</dbReference>
<comment type="caution">
    <text evidence="1">The sequence shown here is derived from an EMBL/GenBank/DDBJ whole genome shotgun (WGS) entry which is preliminary data.</text>
</comment>
<name>A0ABV1H1V9_9FIRM</name>